<sequence length="251" mass="27394">MLPALESLNLDGCQDVDDEGLAAVAQRCRGLRCFSIYWNVKVTDQGLGRVLRAQPCGKLQELCFSGCKFLGDETVQRIVGRAPQLRLLDLTRCPKVTDMGATLVCENLCELQVLRLYAMAQLTPAAFNGLQRLPLLKELDLCGCRCEDESVVAFVTHAKPGVLETLNLTWCCALTDATMLAIAKHCTRLNWLSFFGNLNITTAAVEALAAAAPGASLRYLDLRGLAAAPPYSDGKSVRQIFPQLLSTELHH</sequence>
<evidence type="ECO:0000313" key="3">
    <source>
        <dbReference type="Proteomes" id="UP001642484"/>
    </source>
</evidence>
<accession>A0ABP0P1G1</accession>
<dbReference type="InterPro" id="IPR006553">
    <property type="entry name" value="Leu-rich_rpt_Cys-con_subtyp"/>
</dbReference>
<dbReference type="PANTHER" id="PTHR13318">
    <property type="entry name" value="PARTNER OF PAIRED, ISOFORM B-RELATED"/>
    <property type="match status" value="1"/>
</dbReference>
<comment type="caution">
    <text evidence="2">The sequence shown here is derived from an EMBL/GenBank/DDBJ whole genome shotgun (WGS) entry which is preliminary data.</text>
</comment>
<dbReference type="InterPro" id="IPR057207">
    <property type="entry name" value="FBXL15_LRR"/>
</dbReference>
<feature type="domain" description="F-box/LRR-repeat protein 15-like leucin rich repeat" evidence="1">
    <location>
        <begin position="5"/>
        <end position="222"/>
    </location>
</feature>
<protein>
    <recommendedName>
        <fullName evidence="1">F-box/LRR-repeat protein 15-like leucin rich repeat domain-containing protein</fullName>
    </recommendedName>
</protein>
<name>A0ABP0P1G1_9DINO</name>
<dbReference type="Pfam" id="PF25372">
    <property type="entry name" value="DUF7885"/>
    <property type="match status" value="1"/>
</dbReference>
<proteinExistence type="predicted"/>
<dbReference type="EMBL" id="CAXAMN010022472">
    <property type="protein sequence ID" value="CAK9069631.1"/>
    <property type="molecule type" value="Genomic_DNA"/>
</dbReference>
<organism evidence="2 3">
    <name type="scientific">Durusdinium trenchii</name>
    <dbReference type="NCBI Taxonomy" id="1381693"/>
    <lineage>
        <taxon>Eukaryota</taxon>
        <taxon>Sar</taxon>
        <taxon>Alveolata</taxon>
        <taxon>Dinophyceae</taxon>
        <taxon>Suessiales</taxon>
        <taxon>Symbiodiniaceae</taxon>
        <taxon>Durusdinium</taxon>
    </lineage>
</organism>
<keyword evidence="3" id="KW-1185">Reference proteome</keyword>
<dbReference type="Gene3D" id="3.80.10.10">
    <property type="entry name" value="Ribonuclease Inhibitor"/>
    <property type="match status" value="3"/>
</dbReference>
<dbReference type="Proteomes" id="UP001642484">
    <property type="component" value="Unassembled WGS sequence"/>
</dbReference>
<gene>
    <name evidence="2" type="ORF">CCMP2556_LOCUS34235</name>
</gene>
<evidence type="ECO:0000259" key="1">
    <source>
        <dbReference type="Pfam" id="PF25372"/>
    </source>
</evidence>
<dbReference type="SUPFAM" id="SSF52047">
    <property type="entry name" value="RNI-like"/>
    <property type="match status" value="1"/>
</dbReference>
<evidence type="ECO:0000313" key="2">
    <source>
        <dbReference type="EMBL" id="CAK9069631.1"/>
    </source>
</evidence>
<reference evidence="2 3" key="1">
    <citation type="submission" date="2024-02" db="EMBL/GenBank/DDBJ databases">
        <authorList>
            <person name="Chen Y."/>
            <person name="Shah S."/>
            <person name="Dougan E. K."/>
            <person name="Thang M."/>
            <person name="Chan C."/>
        </authorList>
    </citation>
    <scope>NUCLEOTIDE SEQUENCE [LARGE SCALE GENOMIC DNA]</scope>
</reference>
<dbReference type="SMART" id="SM00367">
    <property type="entry name" value="LRR_CC"/>
    <property type="match status" value="7"/>
</dbReference>
<dbReference type="InterPro" id="IPR032675">
    <property type="entry name" value="LRR_dom_sf"/>
</dbReference>
<dbReference type="PANTHER" id="PTHR13318:SF95">
    <property type="entry name" value="F-BOX PROTEIN YLR352W"/>
    <property type="match status" value="1"/>
</dbReference>